<dbReference type="InterPro" id="IPR052158">
    <property type="entry name" value="INH-QAR"/>
</dbReference>
<gene>
    <name evidence="4" type="ORF">FVF58_17365</name>
</gene>
<dbReference type="RefSeq" id="WP_149671099.1">
    <property type="nucleotide sequence ID" value="NZ_VTUZ01000010.1"/>
</dbReference>
<keyword evidence="2" id="KW-0804">Transcription</keyword>
<evidence type="ECO:0000313" key="5">
    <source>
        <dbReference type="Proteomes" id="UP000325273"/>
    </source>
</evidence>
<accession>A0A5B0H7Y6</accession>
<reference evidence="4 5" key="1">
    <citation type="submission" date="2019-08" db="EMBL/GenBank/DDBJ databases">
        <title>Paraburkholderia sp. DCY113.</title>
        <authorList>
            <person name="Kang J."/>
        </authorList>
    </citation>
    <scope>NUCLEOTIDE SEQUENCE [LARGE SCALE GENOMIC DNA]</scope>
    <source>
        <strain evidence="4 5">DCY113</strain>
    </source>
</reference>
<dbReference type="CDD" id="cd03137">
    <property type="entry name" value="GATase1_AraC_1"/>
    <property type="match status" value="1"/>
</dbReference>
<sequence length="333" mass="36527">MRTVALVAFSGVQSRDVCGPLDVFAEANRFLLADSHYRVEVVGLEHGPLRCSNGMTISADRHFSNTHDAYDLLLVAGGPGVVRREFADEIYAWLERASRQARCFGAICSGSFILARAGLLDQRMVTTHWSYANQLAALCPTARVEVDRPFVEDGNLYTSAGVTAAVDLSLYLLKLDKGSEVALKVAERLVVFMQRAGEKCQSSPQFTPCAEGGSWVTQVQQYILSNLTGDLSVKVLARVANMSIRTFARAFVRDAKISPAEYVVGARVHAARAMLQGTASPLKTIAYECGFGNADRMRCVFQRCVGVSPKQYRLHYQSETCLDREQDAVGCHV</sequence>
<dbReference type="Proteomes" id="UP000325273">
    <property type="component" value="Unassembled WGS sequence"/>
</dbReference>
<keyword evidence="1" id="KW-0805">Transcription regulation</keyword>
<dbReference type="InterPro" id="IPR009057">
    <property type="entry name" value="Homeodomain-like_sf"/>
</dbReference>
<dbReference type="PANTHER" id="PTHR43130">
    <property type="entry name" value="ARAC-FAMILY TRANSCRIPTIONAL REGULATOR"/>
    <property type="match status" value="1"/>
</dbReference>
<organism evidence="4 5">
    <name type="scientific">Paraburkholderia panacisoli</name>
    <dbReference type="NCBI Taxonomy" id="2603818"/>
    <lineage>
        <taxon>Bacteria</taxon>
        <taxon>Pseudomonadati</taxon>
        <taxon>Pseudomonadota</taxon>
        <taxon>Betaproteobacteria</taxon>
        <taxon>Burkholderiales</taxon>
        <taxon>Burkholderiaceae</taxon>
        <taxon>Paraburkholderia</taxon>
    </lineage>
</organism>
<dbReference type="AlphaFoldDB" id="A0A5B0H7Y6"/>
<dbReference type="SMART" id="SM00342">
    <property type="entry name" value="HTH_ARAC"/>
    <property type="match status" value="1"/>
</dbReference>
<dbReference type="SUPFAM" id="SSF52317">
    <property type="entry name" value="Class I glutamine amidotransferase-like"/>
    <property type="match status" value="1"/>
</dbReference>
<dbReference type="Gene3D" id="3.40.50.880">
    <property type="match status" value="1"/>
</dbReference>
<dbReference type="InterPro" id="IPR002818">
    <property type="entry name" value="DJ-1/PfpI"/>
</dbReference>
<dbReference type="EMBL" id="VTUZ01000010">
    <property type="protein sequence ID" value="KAA1011154.1"/>
    <property type="molecule type" value="Genomic_DNA"/>
</dbReference>
<name>A0A5B0H7Y6_9BURK</name>
<dbReference type="PROSITE" id="PS01124">
    <property type="entry name" value="HTH_ARAC_FAMILY_2"/>
    <property type="match status" value="1"/>
</dbReference>
<feature type="domain" description="HTH araC/xylS-type" evidence="3">
    <location>
        <begin position="217"/>
        <end position="315"/>
    </location>
</feature>
<dbReference type="Pfam" id="PF12833">
    <property type="entry name" value="HTH_18"/>
    <property type="match status" value="1"/>
</dbReference>
<dbReference type="InterPro" id="IPR029062">
    <property type="entry name" value="Class_I_gatase-like"/>
</dbReference>
<dbReference type="GO" id="GO:0003700">
    <property type="term" value="F:DNA-binding transcription factor activity"/>
    <property type="evidence" value="ECO:0007669"/>
    <property type="project" value="InterPro"/>
</dbReference>
<dbReference type="InterPro" id="IPR018060">
    <property type="entry name" value="HTH_AraC"/>
</dbReference>
<evidence type="ECO:0000259" key="3">
    <source>
        <dbReference type="PROSITE" id="PS01124"/>
    </source>
</evidence>
<comment type="caution">
    <text evidence="4">The sequence shown here is derived from an EMBL/GenBank/DDBJ whole genome shotgun (WGS) entry which is preliminary data.</text>
</comment>
<dbReference type="GO" id="GO:0043565">
    <property type="term" value="F:sequence-specific DNA binding"/>
    <property type="evidence" value="ECO:0007669"/>
    <property type="project" value="InterPro"/>
</dbReference>
<keyword evidence="5" id="KW-1185">Reference proteome</keyword>
<dbReference type="Pfam" id="PF01965">
    <property type="entry name" value="DJ-1_PfpI"/>
    <property type="match status" value="1"/>
</dbReference>
<dbReference type="Gene3D" id="1.10.10.60">
    <property type="entry name" value="Homeodomain-like"/>
    <property type="match status" value="1"/>
</dbReference>
<evidence type="ECO:0000256" key="1">
    <source>
        <dbReference type="ARBA" id="ARBA00023015"/>
    </source>
</evidence>
<dbReference type="PANTHER" id="PTHR43130:SF3">
    <property type="entry name" value="HTH-TYPE TRANSCRIPTIONAL REGULATOR RV1931C"/>
    <property type="match status" value="1"/>
</dbReference>
<protein>
    <submittedName>
        <fullName evidence="4">Helix-turn-helix domain-containing protein</fullName>
    </submittedName>
</protein>
<evidence type="ECO:0000313" key="4">
    <source>
        <dbReference type="EMBL" id="KAA1011154.1"/>
    </source>
</evidence>
<evidence type="ECO:0000256" key="2">
    <source>
        <dbReference type="ARBA" id="ARBA00023163"/>
    </source>
</evidence>
<proteinExistence type="predicted"/>
<dbReference type="SUPFAM" id="SSF46689">
    <property type="entry name" value="Homeodomain-like"/>
    <property type="match status" value="2"/>
</dbReference>